<organism evidence="2 3">
    <name type="scientific">Streptantibioticus cattleyicolor (strain ATCC 35852 / DSM 46488 / JCM 4925 / NBRC 14057 / NRRL 8057)</name>
    <name type="common">Streptomyces cattleya</name>
    <dbReference type="NCBI Taxonomy" id="1003195"/>
    <lineage>
        <taxon>Bacteria</taxon>
        <taxon>Bacillati</taxon>
        <taxon>Actinomycetota</taxon>
        <taxon>Actinomycetes</taxon>
        <taxon>Kitasatosporales</taxon>
        <taxon>Streptomycetaceae</taxon>
        <taxon>Streptantibioticus</taxon>
    </lineage>
</organism>
<dbReference type="PATRIC" id="fig|1003195.11.peg.6473"/>
<dbReference type="STRING" id="1003195.SCATT_50440"/>
<accession>F8K0K9</accession>
<feature type="region of interest" description="Disordered" evidence="1">
    <location>
        <begin position="186"/>
        <end position="212"/>
    </location>
</feature>
<dbReference type="eggNOG" id="COG4278">
    <property type="taxonomic scope" value="Bacteria"/>
</dbReference>
<evidence type="ECO:0000256" key="1">
    <source>
        <dbReference type="SAM" id="MobiDB-lite"/>
    </source>
</evidence>
<dbReference type="OrthoDB" id="5328543at2"/>
<protein>
    <submittedName>
        <fullName evidence="2">Uncharacterized protein</fullName>
    </submittedName>
</protein>
<dbReference type="AlphaFoldDB" id="F8K0K9"/>
<proteinExistence type="predicted"/>
<dbReference type="Proteomes" id="UP000007842">
    <property type="component" value="Chromosome"/>
</dbReference>
<accession>G8X3P2</accession>
<dbReference type="EMBL" id="CP003219">
    <property type="protein sequence ID" value="AEW97415.1"/>
    <property type="molecule type" value="Genomic_DNA"/>
</dbReference>
<evidence type="ECO:0000313" key="3">
    <source>
        <dbReference type="Proteomes" id="UP000007842"/>
    </source>
</evidence>
<dbReference type="KEGG" id="scy:SCATT_50440"/>
<dbReference type="KEGG" id="sct:SCAT_5050"/>
<name>F8K0K9_STREN</name>
<gene>
    <name evidence="2" type="ordered locus">SCATT_50440</name>
</gene>
<dbReference type="HOGENOM" id="CLU_1179647_0_0_11"/>
<dbReference type="RefSeq" id="WP_014145753.1">
    <property type="nucleotide sequence ID" value="NC_016111.1"/>
</dbReference>
<keyword evidence="3" id="KW-1185">Reference proteome</keyword>
<sequence>MSVQPNVPGTAAAPAGARNILTEREFDAVRATALGNNPGMTEDMAGRIVTEGIKFVVAAANFPGVPLAPSRVVDEGWHALILHTRLYAALCDRFGPFVHHSPGYDPTFYDPDILSRTQARIRSVGFDIDTDLWRSPADGTIPVAANCQHSEERAIEPMPEPRDPRKENARAVPWPERQEAFHGLGRSEVRGNGRGHPPASGHHAARVVRALPRARHPVSCRSFRRHRGDVSELSR</sequence>
<evidence type="ECO:0000313" key="2">
    <source>
        <dbReference type="EMBL" id="AEW97415.1"/>
    </source>
</evidence>
<reference evidence="3" key="1">
    <citation type="submission" date="2011-12" db="EMBL/GenBank/DDBJ databases">
        <title>Complete genome sequence of Streptomyces cattleya strain DSM 46488.</title>
        <authorList>
            <person name="Ou H.-Y."/>
            <person name="Li P."/>
            <person name="Zhao C."/>
            <person name="O'Hagan D."/>
            <person name="Deng Z."/>
        </authorList>
    </citation>
    <scope>NUCLEOTIDE SEQUENCE [LARGE SCALE GENOMIC DNA]</scope>
    <source>
        <strain evidence="3">ATCC 35852 / DSM 46488 / JCM 4925 / NBRC 14057 / NRRL 8057</strain>
    </source>
</reference>